<organism evidence="1 2">
    <name type="scientific">Hungatella hathewayi WAL-18680</name>
    <dbReference type="NCBI Taxonomy" id="742737"/>
    <lineage>
        <taxon>Bacteria</taxon>
        <taxon>Bacillati</taxon>
        <taxon>Bacillota</taxon>
        <taxon>Clostridia</taxon>
        <taxon>Lachnospirales</taxon>
        <taxon>Lachnospiraceae</taxon>
        <taxon>Hungatella</taxon>
    </lineage>
</organism>
<evidence type="ECO:0000313" key="1">
    <source>
        <dbReference type="EMBL" id="EHI61516.1"/>
    </source>
</evidence>
<dbReference type="RefSeq" id="WP_006778523.1">
    <property type="nucleotide sequence ID" value="NZ_CP040506.1"/>
</dbReference>
<sequence>MKNIQAIINSLNATELSNGEVLYSLVGFYEEIKKICEAYVSADDCIIMPYYVLGERRMELYEYELKIQVVESPNFEKYLLGRTGKFKVDDIPKEVILLQRNCYFEVLEAEQKISVKKIKQYIEFLYNNNCLKHQIEQAFGEFKKEQLLFEFY</sequence>
<dbReference type="Proteomes" id="UP000005384">
    <property type="component" value="Unassembled WGS sequence"/>
</dbReference>
<keyword evidence="2" id="KW-1185">Reference proteome</keyword>
<gene>
    <name evidence="1" type="ORF">HMPREF9473_00539</name>
</gene>
<accession>G5IAF9</accession>
<reference evidence="1 2" key="1">
    <citation type="submission" date="2011-08" db="EMBL/GenBank/DDBJ databases">
        <title>The Genome Sequence of Clostridium hathewayi WAL-18680.</title>
        <authorList>
            <consortium name="The Broad Institute Genome Sequencing Platform"/>
            <person name="Earl A."/>
            <person name="Ward D."/>
            <person name="Feldgarden M."/>
            <person name="Gevers D."/>
            <person name="Finegold S.M."/>
            <person name="Summanen P.H."/>
            <person name="Molitoris D.R."/>
            <person name="Song M."/>
            <person name="Daigneault M."/>
            <person name="Allen-Vercoe E."/>
            <person name="Young S.K."/>
            <person name="Zeng Q."/>
            <person name="Gargeya S."/>
            <person name="Fitzgerald M."/>
            <person name="Haas B."/>
            <person name="Abouelleil A."/>
            <person name="Alvarado L."/>
            <person name="Arachchi H.M."/>
            <person name="Berlin A."/>
            <person name="Brown A."/>
            <person name="Chapman S.B."/>
            <person name="Chen Z."/>
            <person name="Dunbar C."/>
            <person name="Freedman E."/>
            <person name="Gearin G."/>
            <person name="Gellesch M."/>
            <person name="Goldberg J."/>
            <person name="Griggs A."/>
            <person name="Gujja S."/>
            <person name="Heiman D."/>
            <person name="Howarth C."/>
            <person name="Larson L."/>
            <person name="Lui A."/>
            <person name="MacDonald P.J.P."/>
            <person name="Montmayeur A."/>
            <person name="Murphy C."/>
            <person name="Neiman D."/>
            <person name="Pearson M."/>
            <person name="Priest M."/>
            <person name="Roberts A."/>
            <person name="Saif S."/>
            <person name="Shea T."/>
            <person name="Shenoy N."/>
            <person name="Sisk P."/>
            <person name="Stolte C."/>
            <person name="Sykes S."/>
            <person name="Wortman J."/>
            <person name="Nusbaum C."/>
            <person name="Birren B."/>
        </authorList>
    </citation>
    <scope>NUCLEOTIDE SEQUENCE [LARGE SCALE GENOMIC DNA]</scope>
    <source>
        <strain evidence="1 2">WAL-18680</strain>
    </source>
</reference>
<dbReference type="EMBL" id="ADLN01000002">
    <property type="protein sequence ID" value="EHI61516.1"/>
    <property type="molecule type" value="Genomic_DNA"/>
</dbReference>
<protein>
    <submittedName>
        <fullName evidence="1">Uncharacterized protein</fullName>
    </submittedName>
</protein>
<dbReference type="OrthoDB" id="2095009at2"/>
<name>G5IAF9_9FIRM</name>
<dbReference type="HOGENOM" id="CLU_1666374_0_0_9"/>
<proteinExistence type="predicted"/>
<comment type="caution">
    <text evidence="1">The sequence shown here is derived from an EMBL/GenBank/DDBJ whole genome shotgun (WGS) entry which is preliminary data.</text>
</comment>
<evidence type="ECO:0000313" key="2">
    <source>
        <dbReference type="Proteomes" id="UP000005384"/>
    </source>
</evidence>
<dbReference type="AlphaFoldDB" id="G5IAF9"/>
<dbReference type="PATRIC" id="fig|742737.3.peg.537"/>